<comment type="similarity">
    <text evidence="1">Belongs to the cysteine dioxygenase family.</text>
</comment>
<organism evidence="7 8">
    <name type="scientific">Luteimonas cucumeris</name>
    <dbReference type="NCBI Taxonomy" id="985012"/>
    <lineage>
        <taxon>Bacteria</taxon>
        <taxon>Pseudomonadati</taxon>
        <taxon>Pseudomonadota</taxon>
        <taxon>Gammaproteobacteria</taxon>
        <taxon>Lysobacterales</taxon>
        <taxon>Lysobacteraceae</taxon>
        <taxon>Luteimonas</taxon>
    </lineage>
</organism>
<reference evidence="7 8" key="1">
    <citation type="journal article" date="2015" name="Stand. Genomic Sci.">
        <title>Genomic Encyclopedia of Bacterial and Archaeal Type Strains, Phase III: the genomes of soil and plant-associated and newly described type strains.</title>
        <authorList>
            <person name="Whitman W.B."/>
            <person name="Woyke T."/>
            <person name="Klenk H.P."/>
            <person name="Zhou Y."/>
            <person name="Lilburn T.G."/>
            <person name="Beck B.J."/>
            <person name="De Vos P."/>
            <person name="Vandamme P."/>
            <person name="Eisen J.A."/>
            <person name="Garrity G."/>
            <person name="Hugenholtz P."/>
            <person name="Kyrpides N.C."/>
        </authorList>
    </citation>
    <scope>NUCLEOTIDE SEQUENCE [LARGE SCALE GENOMIC DNA]</scope>
    <source>
        <strain evidence="7 8">CGMCC 1.10821</strain>
    </source>
</reference>
<dbReference type="AlphaFoldDB" id="A0A562KX63"/>
<evidence type="ECO:0000313" key="7">
    <source>
        <dbReference type="EMBL" id="TWI00002.1"/>
    </source>
</evidence>
<feature type="binding site" evidence="6">
    <location>
        <position position="94"/>
    </location>
    <ligand>
        <name>Fe cation</name>
        <dbReference type="ChEBI" id="CHEBI:24875"/>
        <note>catalytic</note>
    </ligand>
</feature>
<dbReference type="PANTHER" id="PTHR12918:SF1">
    <property type="entry name" value="CYSTEINE DIOXYGENASE TYPE 1"/>
    <property type="match status" value="1"/>
</dbReference>
<accession>A0A562KX63</accession>
<evidence type="ECO:0000313" key="8">
    <source>
        <dbReference type="Proteomes" id="UP000315167"/>
    </source>
</evidence>
<evidence type="ECO:0000256" key="6">
    <source>
        <dbReference type="PIRSR" id="PIRSR610300-51"/>
    </source>
</evidence>
<keyword evidence="4" id="KW-0560">Oxidoreductase</keyword>
<evidence type="ECO:0000256" key="2">
    <source>
        <dbReference type="ARBA" id="ARBA00022723"/>
    </source>
</evidence>
<evidence type="ECO:0000256" key="5">
    <source>
        <dbReference type="ARBA" id="ARBA00023004"/>
    </source>
</evidence>
<feature type="binding site" evidence="6">
    <location>
        <position position="96"/>
    </location>
    <ligand>
        <name>Fe cation</name>
        <dbReference type="ChEBI" id="CHEBI:24875"/>
        <note>catalytic</note>
    </ligand>
</feature>
<dbReference type="InterPro" id="IPR010300">
    <property type="entry name" value="CDO_1"/>
</dbReference>
<dbReference type="CDD" id="cd10548">
    <property type="entry name" value="cupin_CDO"/>
    <property type="match status" value="1"/>
</dbReference>
<keyword evidence="5 6" id="KW-0408">Iron</keyword>
<evidence type="ECO:0000256" key="1">
    <source>
        <dbReference type="ARBA" id="ARBA00006622"/>
    </source>
</evidence>
<name>A0A562KX63_9GAMM</name>
<dbReference type="Proteomes" id="UP000315167">
    <property type="component" value="Unassembled WGS sequence"/>
</dbReference>
<dbReference type="Gene3D" id="2.60.120.10">
    <property type="entry name" value="Jelly Rolls"/>
    <property type="match status" value="1"/>
</dbReference>
<dbReference type="SUPFAM" id="SSF51182">
    <property type="entry name" value="RmlC-like cupins"/>
    <property type="match status" value="1"/>
</dbReference>
<dbReference type="GO" id="GO:0016702">
    <property type="term" value="F:oxidoreductase activity, acting on single donors with incorporation of molecular oxygen, incorporation of two atoms of oxygen"/>
    <property type="evidence" value="ECO:0007669"/>
    <property type="project" value="InterPro"/>
</dbReference>
<evidence type="ECO:0000256" key="4">
    <source>
        <dbReference type="ARBA" id="ARBA00023002"/>
    </source>
</evidence>
<gene>
    <name evidence="7" type="ORF">IP90_03008</name>
</gene>
<dbReference type="InterPro" id="IPR014710">
    <property type="entry name" value="RmlC-like_jellyroll"/>
</dbReference>
<dbReference type="InterPro" id="IPR011051">
    <property type="entry name" value="RmlC_Cupin_sf"/>
</dbReference>
<proteinExistence type="inferred from homology"/>
<dbReference type="OrthoDB" id="7059163at2"/>
<comment type="caution">
    <text evidence="7">The sequence shown here is derived from an EMBL/GenBank/DDBJ whole genome shotgun (WGS) entry which is preliminary data.</text>
</comment>
<sequence>MAHNVTAERRESFALLEDVIVLADIAMASSRPERIVPMLVEGLSGAIANVGPLPAWLLATDSRGYVRRELYRSPEHDYQVLAITWAPGQGSAVHDHADTWGVEAVLQGELEVVDYRIAGRRGALTALRPTDHRPLPAGSLIGLLPPHDLHACRNASARVTAVSLHVYGRELKEVRRYTQVEDGLYRSERTRLSTV</sequence>
<keyword evidence="2 6" id="KW-0479">Metal-binding</keyword>
<dbReference type="EMBL" id="VLKN01000008">
    <property type="protein sequence ID" value="TWI00002.1"/>
    <property type="molecule type" value="Genomic_DNA"/>
</dbReference>
<keyword evidence="3" id="KW-0223">Dioxygenase</keyword>
<protein>
    <submittedName>
        <fullName evidence="7">Putative metal-dependent enzyme (Double-stranded beta helix superfamily)</fullName>
    </submittedName>
</protein>
<dbReference type="RefSeq" id="WP_158635375.1">
    <property type="nucleotide sequence ID" value="NZ_VLKN01000008.1"/>
</dbReference>
<feature type="binding site" evidence="6">
    <location>
        <position position="150"/>
    </location>
    <ligand>
        <name>Fe cation</name>
        <dbReference type="ChEBI" id="CHEBI:24875"/>
        <note>catalytic</note>
    </ligand>
</feature>
<dbReference type="Pfam" id="PF05995">
    <property type="entry name" value="CDO_I"/>
    <property type="match status" value="1"/>
</dbReference>
<keyword evidence="8" id="KW-1185">Reference proteome</keyword>
<evidence type="ECO:0000256" key="3">
    <source>
        <dbReference type="ARBA" id="ARBA00022964"/>
    </source>
</evidence>
<dbReference type="GO" id="GO:0008198">
    <property type="term" value="F:ferrous iron binding"/>
    <property type="evidence" value="ECO:0007669"/>
    <property type="project" value="TreeGrafter"/>
</dbReference>
<dbReference type="PANTHER" id="PTHR12918">
    <property type="entry name" value="CYSTEINE DIOXYGENASE"/>
    <property type="match status" value="1"/>
</dbReference>